<accession>A0ABU8XNS2</accession>
<dbReference type="EMBL" id="JBBLZC010000005">
    <property type="protein sequence ID" value="MEK0082855.1"/>
    <property type="molecule type" value="Genomic_DNA"/>
</dbReference>
<name>A0ABU8XNS2_9PROT</name>
<feature type="chain" id="PRO_5046513079" description="Secreted protein" evidence="1">
    <location>
        <begin position="24"/>
        <end position="114"/>
    </location>
</feature>
<protein>
    <recommendedName>
        <fullName evidence="4">Secreted protein</fullName>
    </recommendedName>
</protein>
<reference evidence="2 3" key="1">
    <citation type="submission" date="2024-01" db="EMBL/GenBank/DDBJ databases">
        <title>Multi-omics insights into the function and evolution of sodium benzoate biodegradation pathways in Benzoatithermus flavus gen. nov., sp. nov. from hot spring.</title>
        <authorList>
            <person name="Hu C.-J."/>
            <person name="Li W.-J."/>
        </authorList>
    </citation>
    <scope>NUCLEOTIDE SEQUENCE [LARGE SCALE GENOMIC DNA]</scope>
    <source>
        <strain evidence="2 3">SYSU G07066</strain>
    </source>
</reference>
<feature type="signal peptide" evidence="1">
    <location>
        <begin position="1"/>
        <end position="23"/>
    </location>
</feature>
<keyword evidence="3" id="KW-1185">Reference proteome</keyword>
<organism evidence="2 3">
    <name type="scientific">Benzoatithermus flavus</name>
    <dbReference type="NCBI Taxonomy" id="3108223"/>
    <lineage>
        <taxon>Bacteria</taxon>
        <taxon>Pseudomonadati</taxon>
        <taxon>Pseudomonadota</taxon>
        <taxon>Alphaproteobacteria</taxon>
        <taxon>Geminicoccales</taxon>
        <taxon>Geminicoccaceae</taxon>
        <taxon>Benzoatithermus</taxon>
    </lineage>
</organism>
<evidence type="ECO:0000313" key="3">
    <source>
        <dbReference type="Proteomes" id="UP001375743"/>
    </source>
</evidence>
<proteinExistence type="predicted"/>
<keyword evidence="1" id="KW-0732">Signal</keyword>
<evidence type="ECO:0000256" key="1">
    <source>
        <dbReference type="SAM" id="SignalP"/>
    </source>
</evidence>
<dbReference type="RefSeq" id="WP_418158707.1">
    <property type="nucleotide sequence ID" value="NZ_JBBLZC010000005.1"/>
</dbReference>
<evidence type="ECO:0008006" key="4">
    <source>
        <dbReference type="Google" id="ProtNLM"/>
    </source>
</evidence>
<gene>
    <name evidence="2" type="ORF">U1T56_06815</name>
</gene>
<dbReference type="Proteomes" id="UP001375743">
    <property type="component" value="Unassembled WGS sequence"/>
</dbReference>
<sequence length="114" mass="11831">MPLKPLAAAILLLTLAQPFSASAQTSGDPLAGLSSLVTACSKGDSCTIVDSLPCGCASGGSPVAINARYAKFWQALQRDLRRNAPPVFCPQVYRCIPGARAACVQGRCAVRAPR</sequence>
<comment type="caution">
    <text evidence="2">The sequence shown here is derived from an EMBL/GenBank/DDBJ whole genome shotgun (WGS) entry which is preliminary data.</text>
</comment>
<evidence type="ECO:0000313" key="2">
    <source>
        <dbReference type="EMBL" id="MEK0082855.1"/>
    </source>
</evidence>